<comment type="caution">
    <text evidence="2">The sequence shown here is derived from an EMBL/GenBank/DDBJ whole genome shotgun (WGS) entry which is preliminary data.</text>
</comment>
<evidence type="ECO:0000313" key="2">
    <source>
        <dbReference type="EMBL" id="RNA35823.1"/>
    </source>
</evidence>
<proteinExistence type="predicted"/>
<feature type="compositionally biased region" description="Polar residues" evidence="1">
    <location>
        <begin position="137"/>
        <end position="170"/>
    </location>
</feature>
<dbReference type="AlphaFoldDB" id="A0A3M7SJ65"/>
<feature type="compositionally biased region" description="Basic and acidic residues" evidence="1">
    <location>
        <begin position="28"/>
        <end position="38"/>
    </location>
</feature>
<gene>
    <name evidence="2" type="ORF">BpHYR1_022662</name>
</gene>
<feature type="region of interest" description="Disordered" evidence="1">
    <location>
        <begin position="23"/>
        <end position="180"/>
    </location>
</feature>
<reference evidence="2 3" key="1">
    <citation type="journal article" date="2018" name="Sci. Rep.">
        <title>Genomic signatures of local adaptation to the degree of environmental predictability in rotifers.</title>
        <authorList>
            <person name="Franch-Gras L."/>
            <person name="Hahn C."/>
            <person name="Garcia-Roger E.M."/>
            <person name="Carmona M.J."/>
            <person name="Serra M."/>
            <person name="Gomez A."/>
        </authorList>
    </citation>
    <scope>NUCLEOTIDE SEQUENCE [LARGE SCALE GENOMIC DNA]</scope>
    <source>
        <strain evidence="2">HYR1</strain>
    </source>
</reference>
<evidence type="ECO:0000256" key="1">
    <source>
        <dbReference type="SAM" id="MobiDB-lite"/>
    </source>
</evidence>
<organism evidence="2 3">
    <name type="scientific">Brachionus plicatilis</name>
    <name type="common">Marine rotifer</name>
    <name type="synonym">Brachionus muelleri</name>
    <dbReference type="NCBI Taxonomy" id="10195"/>
    <lineage>
        <taxon>Eukaryota</taxon>
        <taxon>Metazoa</taxon>
        <taxon>Spiralia</taxon>
        <taxon>Gnathifera</taxon>
        <taxon>Rotifera</taxon>
        <taxon>Eurotatoria</taxon>
        <taxon>Monogononta</taxon>
        <taxon>Pseudotrocha</taxon>
        <taxon>Ploima</taxon>
        <taxon>Brachionidae</taxon>
        <taxon>Brachionus</taxon>
    </lineage>
</organism>
<feature type="compositionally biased region" description="Polar residues" evidence="1">
    <location>
        <begin position="80"/>
        <end position="91"/>
    </location>
</feature>
<keyword evidence="3" id="KW-1185">Reference proteome</keyword>
<sequence length="254" mass="27671">MPEYTIDPFESAKLEPILQKRLRPGSDINDHFLRRTSDGRWPVTKKTNQVKPPQTQQPTTKPTPQIKPPPQIHKHKPTFTDASNEPSTVSNVFKPPEKQVGKDGPISSVSGQEGGSREIKVGSANKRPRFEPDDSDSGINTANEDSNQPFSNQIRPPNSFTTTTTRSAPQMDQEDEAPQVDAPMEIQTARAGGMNQALGHRGTFAGVTQRNYDYDPPQIGAVTVVGSSTQAIGLIKLNVPEGGAAQSLSLTYPY</sequence>
<protein>
    <submittedName>
        <fullName evidence="2">Uncharacterized protein</fullName>
    </submittedName>
</protein>
<dbReference type="EMBL" id="REGN01001283">
    <property type="protein sequence ID" value="RNA35823.1"/>
    <property type="molecule type" value="Genomic_DNA"/>
</dbReference>
<dbReference type="Proteomes" id="UP000276133">
    <property type="component" value="Unassembled WGS sequence"/>
</dbReference>
<feature type="compositionally biased region" description="Low complexity" evidence="1">
    <location>
        <begin position="44"/>
        <end position="64"/>
    </location>
</feature>
<accession>A0A3M7SJ65</accession>
<evidence type="ECO:0000313" key="3">
    <source>
        <dbReference type="Proteomes" id="UP000276133"/>
    </source>
</evidence>
<name>A0A3M7SJ65_BRAPC</name>